<dbReference type="EMBL" id="RAXV01000027">
    <property type="protein sequence ID" value="RKG30173.1"/>
    <property type="molecule type" value="Genomic_DNA"/>
</dbReference>
<sequence length="149" mass="17272">MSLTRYFVTFFIICLVLSWICGVLAALLPMGVGGILTAVPYIAAMIWVLFIFLKRTQRAPTQQERKKMTLGFTFIFWLYNIAFQLLGIAWFASKDPEVWQNFVLYLKQPQFMSLVLIMCLLLAIPLYLLTFWFYGPQAKRMASKMFGAE</sequence>
<name>A0A3A8EP58_9GAMM</name>
<feature type="transmembrane region" description="Helical" evidence="1">
    <location>
        <begin position="112"/>
        <end position="135"/>
    </location>
</feature>
<keyword evidence="1" id="KW-1133">Transmembrane helix</keyword>
<dbReference type="OrthoDB" id="6707137at2"/>
<proteinExistence type="predicted"/>
<feature type="transmembrane region" description="Helical" evidence="1">
    <location>
        <begin position="74"/>
        <end position="92"/>
    </location>
</feature>
<gene>
    <name evidence="2" type="ORF">D7V32_12165</name>
</gene>
<dbReference type="RefSeq" id="WP_120403126.1">
    <property type="nucleotide sequence ID" value="NZ_RAXV01000027.1"/>
</dbReference>
<keyword evidence="1" id="KW-0812">Transmembrane</keyword>
<feature type="transmembrane region" description="Helical" evidence="1">
    <location>
        <begin position="34"/>
        <end position="53"/>
    </location>
</feature>
<evidence type="ECO:0000313" key="3">
    <source>
        <dbReference type="Proteomes" id="UP000282388"/>
    </source>
</evidence>
<accession>A0A3A8EP58</accession>
<evidence type="ECO:0000256" key="1">
    <source>
        <dbReference type="SAM" id="Phobius"/>
    </source>
</evidence>
<dbReference type="AlphaFoldDB" id="A0A3A8EP58"/>
<keyword evidence="3" id="KW-1185">Reference proteome</keyword>
<dbReference type="InterPro" id="IPR047730">
    <property type="entry name" value="ABZJ_00895-like"/>
</dbReference>
<comment type="caution">
    <text evidence="2">The sequence shown here is derived from an EMBL/GenBank/DDBJ whole genome shotgun (WGS) entry which is preliminary data.</text>
</comment>
<organism evidence="2 3">
    <name type="scientific">Acinetobacter tianfuensis</name>
    <dbReference type="NCBI Taxonomy" id="2419603"/>
    <lineage>
        <taxon>Bacteria</taxon>
        <taxon>Pseudomonadati</taxon>
        <taxon>Pseudomonadota</taxon>
        <taxon>Gammaproteobacteria</taxon>
        <taxon>Moraxellales</taxon>
        <taxon>Moraxellaceae</taxon>
        <taxon>Acinetobacter</taxon>
    </lineage>
</organism>
<evidence type="ECO:0000313" key="2">
    <source>
        <dbReference type="EMBL" id="RKG30173.1"/>
    </source>
</evidence>
<keyword evidence="1" id="KW-0472">Membrane</keyword>
<feature type="transmembrane region" description="Helical" evidence="1">
    <location>
        <begin position="7"/>
        <end position="28"/>
    </location>
</feature>
<dbReference type="Proteomes" id="UP000282388">
    <property type="component" value="Unassembled WGS sequence"/>
</dbReference>
<dbReference type="NCBIfam" id="NF038216">
    <property type="entry name" value="ABZJ_00895_fam"/>
    <property type="match status" value="1"/>
</dbReference>
<reference evidence="2 3" key="1">
    <citation type="submission" date="2018-09" db="EMBL/GenBank/DDBJ databases">
        <title>The draft genome of Acinetobacter spp. strains.</title>
        <authorList>
            <person name="Qin J."/>
            <person name="Feng Y."/>
            <person name="Zong Z."/>
        </authorList>
    </citation>
    <scope>NUCLEOTIDE SEQUENCE [LARGE SCALE GENOMIC DNA]</scope>
    <source>
        <strain evidence="2 3">WCHAc060012</strain>
    </source>
</reference>
<protein>
    <submittedName>
        <fullName evidence="2">Uncharacterized protein</fullName>
    </submittedName>
</protein>